<keyword evidence="1" id="KW-0547">Nucleotide-binding</keyword>
<dbReference type="EMBL" id="JABXBU010000011">
    <property type="protein sequence ID" value="KAF8790917.1"/>
    <property type="molecule type" value="Genomic_DNA"/>
</dbReference>
<dbReference type="Proteomes" id="UP000807504">
    <property type="component" value="Unassembled WGS sequence"/>
</dbReference>
<dbReference type="InterPro" id="IPR027417">
    <property type="entry name" value="P-loop_NTPase"/>
</dbReference>
<evidence type="ECO:0000256" key="2">
    <source>
        <dbReference type="ARBA" id="ARBA00022840"/>
    </source>
</evidence>
<proteinExistence type="predicted"/>
<feature type="coiled-coil region" evidence="3">
    <location>
        <begin position="481"/>
        <end position="587"/>
    </location>
</feature>
<keyword evidence="2" id="KW-0067">ATP-binding</keyword>
<dbReference type="AlphaFoldDB" id="A0A8T0FI36"/>
<evidence type="ECO:0000256" key="1">
    <source>
        <dbReference type="ARBA" id="ARBA00022741"/>
    </source>
</evidence>
<accession>A0A8T0FI36</accession>
<protein>
    <submittedName>
        <fullName evidence="4">Kinesin-like protein KIF11 like protein</fullName>
    </submittedName>
</protein>
<comment type="caution">
    <text evidence="4">The sequence shown here is derived from an EMBL/GenBank/DDBJ whole genome shotgun (WGS) entry which is preliminary data.</text>
</comment>
<dbReference type="GO" id="GO:0005524">
    <property type="term" value="F:ATP binding"/>
    <property type="evidence" value="ECO:0007669"/>
    <property type="project" value="UniProtKB-KW"/>
</dbReference>
<sequence>MSGSDSEEESAERIRAEEMDMDGENTQQHCHCSERLFLERKIEIEKIKAEGLFKAIQYYLENGLQTESQEYLTMRQNHQHMLAQKKALEGELDLLPNCCGTDRAKSTSQEKFTYSPKRKNARPAQNSQANVIETSNKFQPLENISSQTDNVTIPANPPPPNNAQKMIPTTCGIDVCAFVQKSGCTCEDSTFPQLVLSSDNEIAIFQDEVSLKTFKYDNICDMDSQDEVLELTAKSITKDVVESINRIMFVYKPFGNDITHAVDMMTFSSVILNNIYTAVSSEENCDISLHVCCIEVNNKGIIDLLHNFYTATNDVKVVELANQVGSNLTEGIVTNTRDIDKILETVFQKTIPNVCVDCRHMIVFSIIVLKNRNVDGFEVMKTGRFILVDIEGCINFLKEVPNYMCNRRESFGLIPDASSVKKNPEFWNCSLSGVLKNFLAISKISVMMSLPSTLLNMEQVHALEIVSEMRSFRLKPVINEKLLLRESLKDYADEIKALEKDLEVLKNNNGILTNHQKYRSLKNRLLLSESQLEGFREERNAFSSSVSNKKETLTRLQQEIKFISIKIEEEKKKLMVSEVAIEEAEQKKYALNLKKMAEVDDCVSMNNLINSIVSCMKNQNSHLLKVKYAYEKSFSSARQLNEDINNHTINAIEEQNRLKVRVNSMLLHLKEVLLNSSIQQNNFILNTNEVHLKFEEMLNFWKQHSTRLIIDFHSFTEGIIQSCFSLRNNLCSELVSLNFADGVIIEVIKRSKVETLSTVTSCSSKIHLSVENSIKLLYEVLCLLEISQGKVKEQLKKLESAICCHSNERMKFLSSTNSTMASVQHYFNVQLELSSKINSDIFIHHQELKLSINQELMKIKEGLNSLKKLFCTEQKFVTDKWRQRQTYLFNIKEIGGIFQSLQLCTEEHPVLLDKLRKLCVSSIDELYSIFRDQTLIVENVGSHIKKMFNEIECNIKDCSEGNKERISQQKNDIRANLEIQNGAIIKCINTTRSLTEGVIESIIGGLQNTRNSLFNVQDLKENNNAHHIIFELRNNLNDYIEKYATILGLSEFTLQKLSETVSKQTENLEESVEFNHEELLSSTPSSYHERPKNLIKDKIFLKKLRKIATIQVNPECQNLSLDQESIMNATIMSLQSMSN</sequence>
<evidence type="ECO:0000313" key="5">
    <source>
        <dbReference type="Proteomes" id="UP000807504"/>
    </source>
</evidence>
<evidence type="ECO:0000256" key="3">
    <source>
        <dbReference type="SAM" id="Coils"/>
    </source>
</evidence>
<keyword evidence="5" id="KW-1185">Reference proteome</keyword>
<organism evidence="4 5">
    <name type="scientific">Argiope bruennichi</name>
    <name type="common">Wasp spider</name>
    <name type="synonym">Aranea bruennichi</name>
    <dbReference type="NCBI Taxonomy" id="94029"/>
    <lineage>
        <taxon>Eukaryota</taxon>
        <taxon>Metazoa</taxon>
        <taxon>Ecdysozoa</taxon>
        <taxon>Arthropoda</taxon>
        <taxon>Chelicerata</taxon>
        <taxon>Arachnida</taxon>
        <taxon>Araneae</taxon>
        <taxon>Araneomorphae</taxon>
        <taxon>Entelegynae</taxon>
        <taxon>Araneoidea</taxon>
        <taxon>Araneidae</taxon>
        <taxon>Argiope</taxon>
    </lineage>
</organism>
<evidence type="ECO:0000313" key="4">
    <source>
        <dbReference type="EMBL" id="KAF8790917.1"/>
    </source>
</evidence>
<reference evidence="4" key="1">
    <citation type="journal article" date="2020" name="bioRxiv">
        <title>Chromosome-level reference genome of the European wasp spider Argiope bruennichi: a resource for studies on range expansion and evolutionary adaptation.</title>
        <authorList>
            <person name="Sheffer M.M."/>
            <person name="Hoppe A."/>
            <person name="Krehenwinkel H."/>
            <person name="Uhl G."/>
            <person name="Kuss A.W."/>
            <person name="Jensen L."/>
            <person name="Jensen C."/>
            <person name="Gillespie R.G."/>
            <person name="Hoff K.J."/>
            <person name="Prost S."/>
        </authorList>
    </citation>
    <scope>NUCLEOTIDE SEQUENCE</scope>
</reference>
<dbReference type="Gene3D" id="3.40.850.10">
    <property type="entry name" value="Kinesin motor domain"/>
    <property type="match status" value="1"/>
</dbReference>
<dbReference type="SUPFAM" id="SSF52540">
    <property type="entry name" value="P-loop containing nucleoside triphosphate hydrolases"/>
    <property type="match status" value="1"/>
</dbReference>
<reference evidence="4" key="2">
    <citation type="submission" date="2020-06" db="EMBL/GenBank/DDBJ databases">
        <authorList>
            <person name="Sheffer M."/>
        </authorList>
    </citation>
    <scope>NUCLEOTIDE SEQUENCE</scope>
</reference>
<name>A0A8T0FI36_ARGBR</name>
<keyword evidence="3" id="KW-0175">Coiled coil</keyword>
<dbReference type="InterPro" id="IPR036961">
    <property type="entry name" value="Kinesin_motor_dom_sf"/>
</dbReference>
<gene>
    <name evidence="4" type="ORF">HNY73_005861</name>
</gene>